<evidence type="ECO:0000313" key="7">
    <source>
        <dbReference type="RefSeq" id="XP_052740317.1"/>
    </source>
</evidence>
<name>A0ABM3LMP1_BICAN</name>
<evidence type="ECO:0000256" key="1">
    <source>
        <dbReference type="ARBA" id="ARBA00022690"/>
    </source>
</evidence>
<reference evidence="7" key="1">
    <citation type="submission" date="2025-08" db="UniProtKB">
        <authorList>
            <consortium name="RefSeq"/>
        </authorList>
    </citation>
    <scope>IDENTIFICATION</scope>
</reference>
<evidence type="ECO:0000256" key="3">
    <source>
        <dbReference type="ARBA" id="ARBA00023157"/>
    </source>
</evidence>
<feature type="chain" id="PRO_5045631480" evidence="4">
    <location>
        <begin position="20"/>
        <end position="117"/>
    </location>
</feature>
<protein>
    <submittedName>
        <fullName evidence="7">Pancreatic trypsin inhibitor-like</fullName>
    </submittedName>
</protein>
<dbReference type="InterPro" id="IPR050098">
    <property type="entry name" value="TFPI/VKTCI-like"/>
</dbReference>
<feature type="signal peptide" evidence="4">
    <location>
        <begin position="1"/>
        <end position="19"/>
    </location>
</feature>
<dbReference type="SUPFAM" id="SSF57362">
    <property type="entry name" value="BPTI-like"/>
    <property type="match status" value="1"/>
</dbReference>
<dbReference type="PROSITE" id="PS50279">
    <property type="entry name" value="BPTI_KUNITZ_2"/>
    <property type="match status" value="1"/>
</dbReference>
<keyword evidence="4" id="KW-0732">Signal</keyword>
<accession>A0ABM3LMP1</accession>
<dbReference type="SMART" id="SM00131">
    <property type="entry name" value="KU"/>
    <property type="match status" value="1"/>
</dbReference>
<gene>
    <name evidence="7" type="primary">LOC112056499</name>
</gene>
<dbReference type="Gene3D" id="4.10.410.10">
    <property type="entry name" value="Pancreatic trypsin inhibitor Kunitz domain"/>
    <property type="match status" value="1"/>
</dbReference>
<dbReference type="PANTHER" id="PTHR10083">
    <property type="entry name" value="KUNITZ-TYPE PROTEASE INHIBITOR-RELATED"/>
    <property type="match status" value="1"/>
</dbReference>
<organism evidence="6 7">
    <name type="scientific">Bicyclus anynana</name>
    <name type="common">Squinting bush brown butterfly</name>
    <dbReference type="NCBI Taxonomy" id="110368"/>
    <lineage>
        <taxon>Eukaryota</taxon>
        <taxon>Metazoa</taxon>
        <taxon>Ecdysozoa</taxon>
        <taxon>Arthropoda</taxon>
        <taxon>Hexapoda</taxon>
        <taxon>Insecta</taxon>
        <taxon>Pterygota</taxon>
        <taxon>Neoptera</taxon>
        <taxon>Endopterygota</taxon>
        <taxon>Lepidoptera</taxon>
        <taxon>Glossata</taxon>
        <taxon>Ditrysia</taxon>
        <taxon>Papilionoidea</taxon>
        <taxon>Nymphalidae</taxon>
        <taxon>Satyrinae</taxon>
        <taxon>Satyrini</taxon>
        <taxon>Mycalesina</taxon>
        <taxon>Bicyclus</taxon>
    </lineage>
</organism>
<dbReference type="InterPro" id="IPR036880">
    <property type="entry name" value="Kunitz_BPTI_sf"/>
</dbReference>
<dbReference type="Proteomes" id="UP001652582">
    <property type="component" value="Chromosome 11"/>
</dbReference>
<dbReference type="PRINTS" id="PR00759">
    <property type="entry name" value="BASICPTASE"/>
</dbReference>
<keyword evidence="1" id="KW-0646">Protease inhibitor</keyword>
<dbReference type="CDD" id="cd00109">
    <property type="entry name" value="Kunitz-type"/>
    <property type="match status" value="1"/>
</dbReference>
<dbReference type="Pfam" id="PF00014">
    <property type="entry name" value="Kunitz_BPTI"/>
    <property type="match status" value="1"/>
</dbReference>
<evidence type="ECO:0000313" key="6">
    <source>
        <dbReference type="Proteomes" id="UP001652582"/>
    </source>
</evidence>
<evidence type="ECO:0000259" key="5">
    <source>
        <dbReference type="PROSITE" id="PS50279"/>
    </source>
</evidence>
<dbReference type="GeneID" id="112056499"/>
<dbReference type="RefSeq" id="XP_052740317.1">
    <property type="nucleotide sequence ID" value="XM_052884357.1"/>
</dbReference>
<feature type="domain" description="BPTI/Kunitz inhibitor" evidence="5">
    <location>
        <begin position="62"/>
        <end position="112"/>
    </location>
</feature>
<keyword evidence="2" id="KW-0722">Serine protease inhibitor</keyword>
<dbReference type="InterPro" id="IPR020901">
    <property type="entry name" value="Prtase_inh_Kunz-CS"/>
</dbReference>
<evidence type="ECO:0000256" key="2">
    <source>
        <dbReference type="ARBA" id="ARBA00022900"/>
    </source>
</evidence>
<evidence type="ECO:0000256" key="4">
    <source>
        <dbReference type="SAM" id="SignalP"/>
    </source>
</evidence>
<proteinExistence type="predicted"/>
<keyword evidence="6" id="KW-1185">Reference proteome</keyword>
<dbReference type="InterPro" id="IPR002223">
    <property type="entry name" value="Kunitz_BPTI"/>
</dbReference>
<keyword evidence="3" id="KW-1015">Disulfide bond</keyword>
<dbReference type="PANTHER" id="PTHR10083:SF374">
    <property type="entry name" value="BPTI_KUNITZ INHIBITOR DOMAIN-CONTAINING PROTEIN"/>
    <property type="match status" value="1"/>
</dbReference>
<dbReference type="PROSITE" id="PS00280">
    <property type="entry name" value="BPTI_KUNITZ_1"/>
    <property type="match status" value="1"/>
</dbReference>
<sequence>MGQLLRYVLIIVMVYQINAFEAESDPIGIDDVDAQSSDAVPNEFDAASRSGAFRSQQRPAFCYYDPDKGPCNGRYPRFYYDYTQNICKFFFYGGCGGNPNNFITQTQCMRVCKSYYQ</sequence>